<keyword evidence="1 4" id="KW-0328">Glycosyltransferase</keyword>
<dbReference type="PANTHER" id="PTHR12526">
    <property type="entry name" value="GLYCOSYLTRANSFERASE"/>
    <property type="match status" value="1"/>
</dbReference>
<keyword evidence="5" id="KW-1185">Reference proteome</keyword>
<dbReference type="RefSeq" id="WP_377353606.1">
    <property type="nucleotide sequence ID" value="NZ_JBHTLQ010000021.1"/>
</dbReference>
<accession>A0ABW3T461</accession>
<gene>
    <name evidence="4" type="ORF">ACFQ27_10935</name>
</gene>
<comment type="caution">
    <text evidence="4">The sequence shown here is derived from an EMBL/GenBank/DDBJ whole genome shotgun (WGS) entry which is preliminary data.</text>
</comment>
<evidence type="ECO:0000313" key="5">
    <source>
        <dbReference type="Proteomes" id="UP001597216"/>
    </source>
</evidence>
<reference evidence="5" key="1">
    <citation type="journal article" date="2019" name="Int. J. Syst. Evol. Microbiol.">
        <title>The Global Catalogue of Microorganisms (GCM) 10K type strain sequencing project: providing services to taxonomists for standard genome sequencing and annotation.</title>
        <authorList>
            <consortium name="The Broad Institute Genomics Platform"/>
            <consortium name="The Broad Institute Genome Sequencing Center for Infectious Disease"/>
            <person name="Wu L."/>
            <person name="Ma J."/>
        </authorList>
    </citation>
    <scope>NUCLEOTIDE SEQUENCE [LARGE SCALE GENOMIC DNA]</scope>
    <source>
        <strain evidence="5">CCUG 55074</strain>
    </source>
</reference>
<proteinExistence type="predicted"/>
<dbReference type="SUPFAM" id="SSF53756">
    <property type="entry name" value="UDP-Glycosyltransferase/glycogen phosphorylase"/>
    <property type="match status" value="1"/>
</dbReference>
<dbReference type="Pfam" id="PF00534">
    <property type="entry name" value="Glycos_transf_1"/>
    <property type="match status" value="1"/>
</dbReference>
<keyword evidence="2 4" id="KW-0808">Transferase</keyword>
<dbReference type="Gene3D" id="3.40.50.2000">
    <property type="entry name" value="Glycogen Phosphorylase B"/>
    <property type="match status" value="1"/>
</dbReference>
<dbReference type="EC" id="2.4.-.-" evidence="4"/>
<organism evidence="4 5">
    <name type="scientific">Phenylobacterium conjunctum</name>
    <dbReference type="NCBI Taxonomy" id="1298959"/>
    <lineage>
        <taxon>Bacteria</taxon>
        <taxon>Pseudomonadati</taxon>
        <taxon>Pseudomonadota</taxon>
        <taxon>Alphaproteobacteria</taxon>
        <taxon>Caulobacterales</taxon>
        <taxon>Caulobacteraceae</taxon>
        <taxon>Phenylobacterium</taxon>
    </lineage>
</organism>
<dbReference type="CDD" id="cd03801">
    <property type="entry name" value="GT4_PimA-like"/>
    <property type="match status" value="1"/>
</dbReference>
<dbReference type="InterPro" id="IPR001296">
    <property type="entry name" value="Glyco_trans_1"/>
</dbReference>
<evidence type="ECO:0000259" key="3">
    <source>
        <dbReference type="Pfam" id="PF00534"/>
    </source>
</evidence>
<evidence type="ECO:0000256" key="2">
    <source>
        <dbReference type="ARBA" id="ARBA00022679"/>
    </source>
</evidence>
<evidence type="ECO:0000313" key="4">
    <source>
        <dbReference type="EMBL" id="MFD1191096.1"/>
    </source>
</evidence>
<dbReference type="EMBL" id="JBHTLQ010000021">
    <property type="protein sequence ID" value="MFD1191096.1"/>
    <property type="molecule type" value="Genomic_DNA"/>
</dbReference>
<sequence>MGQSLSIYSPSGQVGLPENPFGQRIANLQLYQALARHADFTRLDFLTVREITPEGLAESLFPGETPPVELGAGPILNLQPAIQAGALLRGSLTLSDLAWQRRRQAGDRAYSLIGLIHTLAPPAIRQDLVSNLAAPTQDWDAIICTSPVVRDATQALFDSWHDHLADRMGATKRPQPRLPLIPLGVDGPAMAALADRPQVRRSRREALGLEPDDVLVLWVGRLSFFEKAFPQPMFRAVEEAAARTGRKVVFAMSGWFPGGDRDREFYVSAAKAYAPSVRLELLNGNDRELLGELWAASDIFISLVDNIQETFGITPIEAMAAGLPVVVSDWDGYRYTVRDGMEGFLIPTLGGPPRVMGEHMTARHLVQFDTYQNYVGAIAQHTAVHVGRAAEALAALIDNPDLRRRMGEAGRARVASFCDWPVVARQIRGLIDELAAVRAASPGPAPLPVTDPVSGDPFTDFDAFPTHVLRLNARLSVRPGIGEADLARAGELILDKAFGAWRAGPEEHAEILRRLTAEGPLSVRDILVGFPGPKRRNVHMSLAWMAKLGMLDWLS</sequence>
<dbReference type="PANTHER" id="PTHR12526:SF510">
    <property type="entry name" value="D-INOSITOL 3-PHOSPHATE GLYCOSYLTRANSFERASE"/>
    <property type="match status" value="1"/>
</dbReference>
<evidence type="ECO:0000256" key="1">
    <source>
        <dbReference type="ARBA" id="ARBA00022676"/>
    </source>
</evidence>
<protein>
    <submittedName>
        <fullName evidence="4">Glycosyltransferase family 4 protein</fullName>
        <ecNumber evidence="4">2.4.-.-</ecNumber>
    </submittedName>
</protein>
<dbReference type="GO" id="GO:0016757">
    <property type="term" value="F:glycosyltransferase activity"/>
    <property type="evidence" value="ECO:0007669"/>
    <property type="project" value="UniProtKB-KW"/>
</dbReference>
<name>A0ABW3T461_9CAUL</name>
<feature type="domain" description="Glycosyl transferase family 1" evidence="3">
    <location>
        <begin position="202"/>
        <end position="347"/>
    </location>
</feature>
<dbReference type="Proteomes" id="UP001597216">
    <property type="component" value="Unassembled WGS sequence"/>
</dbReference>